<proteinExistence type="predicted"/>
<protein>
    <submittedName>
        <fullName evidence="1">Uncharacterized protein</fullName>
    </submittedName>
</protein>
<comment type="caution">
    <text evidence="1">The sequence shown here is derived from an EMBL/GenBank/DDBJ whole genome shotgun (WGS) entry which is preliminary data.</text>
</comment>
<gene>
    <name evidence="1" type="ORF">ACE02W_11080</name>
</gene>
<accession>A0ABV4VJ61</accession>
<evidence type="ECO:0000313" key="2">
    <source>
        <dbReference type="Proteomes" id="UP001576708"/>
    </source>
</evidence>
<sequence>MRPSTLQKQINVLEATTALLGLSQPDKAQVHLHIERVVEHFLHSHRHQTVSDASGVLAC</sequence>
<evidence type="ECO:0000313" key="1">
    <source>
        <dbReference type="EMBL" id="MFB2620350.1"/>
    </source>
</evidence>
<dbReference type="Proteomes" id="UP001576708">
    <property type="component" value="Unassembled WGS sequence"/>
</dbReference>
<keyword evidence="2" id="KW-1185">Reference proteome</keyword>
<dbReference type="EMBL" id="JBHFGU010000003">
    <property type="protein sequence ID" value="MFB2620350.1"/>
    <property type="molecule type" value="Genomic_DNA"/>
</dbReference>
<dbReference type="RefSeq" id="WP_342201697.1">
    <property type="nucleotide sequence ID" value="NZ_JBCATE010000003.1"/>
</dbReference>
<reference evidence="1 2" key="1">
    <citation type="submission" date="2024-09" db="EMBL/GenBank/DDBJ databases">
        <authorList>
            <person name="Zhang Y."/>
        </authorList>
    </citation>
    <scope>NUCLEOTIDE SEQUENCE [LARGE SCALE GENOMIC DNA]</scope>
    <source>
        <strain evidence="1 2">ZJ318</strain>
    </source>
</reference>
<name>A0ABV4VJ61_9GAMM</name>
<organism evidence="1 2">
    <name type="scientific">Shewanella mangrovisoli</name>
    <dbReference type="NCBI Taxonomy" id="2864211"/>
    <lineage>
        <taxon>Bacteria</taxon>
        <taxon>Pseudomonadati</taxon>
        <taxon>Pseudomonadota</taxon>
        <taxon>Gammaproteobacteria</taxon>
        <taxon>Alteromonadales</taxon>
        <taxon>Shewanellaceae</taxon>
        <taxon>Shewanella</taxon>
    </lineage>
</organism>